<evidence type="ECO:0000313" key="3">
    <source>
        <dbReference type="Proteomes" id="UP000828390"/>
    </source>
</evidence>
<keyword evidence="1" id="KW-0812">Transmembrane</keyword>
<accession>A0A9D4DH76</accession>
<protein>
    <submittedName>
        <fullName evidence="2">Uncharacterized protein</fullName>
    </submittedName>
</protein>
<keyword evidence="1" id="KW-0472">Membrane</keyword>
<evidence type="ECO:0000256" key="1">
    <source>
        <dbReference type="SAM" id="Phobius"/>
    </source>
</evidence>
<reference evidence="2" key="1">
    <citation type="journal article" date="2019" name="bioRxiv">
        <title>The Genome of the Zebra Mussel, Dreissena polymorpha: A Resource for Invasive Species Research.</title>
        <authorList>
            <person name="McCartney M.A."/>
            <person name="Auch B."/>
            <person name="Kono T."/>
            <person name="Mallez S."/>
            <person name="Zhang Y."/>
            <person name="Obille A."/>
            <person name="Becker A."/>
            <person name="Abrahante J.E."/>
            <person name="Garbe J."/>
            <person name="Badalamenti J.P."/>
            <person name="Herman A."/>
            <person name="Mangelson H."/>
            <person name="Liachko I."/>
            <person name="Sullivan S."/>
            <person name="Sone E.D."/>
            <person name="Koren S."/>
            <person name="Silverstein K.A.T."/>
            <person name="Beckman K.B."/>
            <person name="Gohl D.M."/>
        </authorList>
    </citation>
    <scope>NUCLEOTIDE SEQUENCE</scope>
    <source>
        <strain evidence="2">Duluth1</strain>
        <tissue evidence="2">Whole animal</tissue>
    </source>
</reference>
<comment type="caution">
    <text evidence="2">The sequence shown here is derived from an EMBL/GenBank/DDBJ whole genome shotgun (WGS) entry which is preliminary data.</text>
</comment>
<dbReference type="Proteomes" id="UP000828390">
    <property type="component" value="Unassembled WGS sequence"/>
</dbReference>
<keyword evidence="1" id="KW-1133">Transmembrane helix</keyword>
<dbReference type="Gene3D" id="1.20.58.390">
    <property type="entry name" value="Neurotransmitter-gated ion-channel transmembrane domain"/>
    <property type="match status" value="1"/>
</dbReference>
<reference evidence="2" key="2">
    <citation type="submission" date="2020-11" db="EMBL/GenBank/DDBJ databases">
        <authorList>
            <person name="McCartney M.A."/>
            <person name="Auch B."/>
            <person name="Kono T."/>
            <person name="Mallez S."/>
            <person name="Becker A."/>
            <person name="Gohl D.M."/>
            <person name="Silverstein K.A.T."/>
            <person name="Koren S."/>
            <person name="Bechman K.B."/>
            <person name="Herman A."/>
            <person name="Abrahante J.E."/>
            <person name="Garbe J."/>
        </authorList>
    </citation>
    <scope>NUCLEOTIDE SEQUENCE</scope>
    <source>
        <strain evidence="2">Duluth1</strain>
        <tissue evidence="2">Whole animal</tissue>
    </source>
</reference>
<dbReference type="AlphaFoldDB" id="A0A9D4DH76"/>
<name>A0A9D4DH76_DREPO</name>
<organism evidence="2 3">
    <name type="scientific">Dreissena polymorpha</name>
    <name type="common">Zebra mussel</name>
    <name type="synonym">Mytilus polymorpha</name>
    <dbReference type="NCBI Taxonomy" id="45954"/>
    <lineage>
        <taxon>Eukaryota</taxon>
        <taxon>Metazoa</taxon>
        <taxon>Spiralia</taxon>
        <taxon>Lophotrochozoa</taxon>
        <taxon>Mollusca</taxon>
        <taxon>Bivalvia</taxon>
        <taxon>Autobranchia</taxon>
        <taxon>Heteroconchia</taxon>
        <taxon>Euheterodonta</taxon>
        <taxon>Imparidentia</taxon>
        <taxon>Neoheterodontei</taxon>
        <taxon>Myida</taxon>
        <taxon>Dreissenoidea</taxon>
        <taxon>Dreissenidae</taxon>
        <taxon>Dreissena</taxon>
    </lineage>
</organism>
<dbReference type="EMBL" id="JAIWYP010000010">
    <property type="protein sequence ID" value="KAH3748455.1"/>
    <property type="molecule type" value="Genomic_DNA"/>
</dbReference>
<evidence type="ECO:0000313" key="2">
    <source>
        <dbReference type="EMBL" id="KAH3748455.1"/>
    </source>
</evidence>
<gene>
    <name evidence="2" type="ORF">DPMN_182901</name>
</gene>
<keyword evidence="3" id="KW-1185">Reference proteome</keyword>
<proteinExistence type="predicted"/>
<dbReference type="InterPro" id="IPR038050">
    <property type="entry name" value="Neuro_actylchol_rec"/>
</dbReference>
<feature type="transmembrane region" description="Helical" evidence="1">
    <location>
        <begin position="15"/>
        <end position="37"/>
    </location>
</feature>
<sequence length="145" mass="16802">MNTTIPQSSSPVAYIYYYLMFLLLYSSIVFFFCIMALRIHDRKGSVSSCLQKMVQWYRKRSCCQPKRPVRPSDDSVVRIHPVSEEHDDTKPYDTCNQSDCEKNSEESEITWSDVGDLFDEVSAKTLNLIFWAFSISTLVLIYNNG</sequence>